<evidence type="ECO:0000313" key="2">
    <source>
        <dbReference type="Proteomes" id="UP000019481"/>
    </source>
</evidence>
<dbReference type="AlphaFoldDB" id="W9EBP2"/>
<keyword evidence="2" id="KW-1185">Reference proteome</keyword>
<name>W9EBP2_9THEO</name>
<protein>
    <submittedName>
        <fullName evidence="1">Uncharacterized protein</fullName>
    </submittedName>
</protein>
<accession>W9EBP2</accession>
<proteinExistence type="predicted"/>
<organism evidence="1 2">
    <name type="scientific">Thermoanaerobacterium aotearoense SCUT27</name>
    <dbReference type="NCBI Taxonomy" id="1421016"/>
    <lineage>
        <taxon>Bacteria</taxon>
        <taxon>Bacillati</taxon>
        <taxon>Bacillota</taxon>
        <taxon>Clostridia</taxon>
        <taxon>Thermoanaerobacterales</taxon>
        <taxon>Thermoanaerobacteraceae</taxon>
        <taxon>Thermoanaerobacterium</taxon>
    </lineage>
</organism>
<sequence length="80" mass="9127">MISLPYPVPEKTDETFKKYIFKYEAYNTLPVVLGLLNKISIDTYEDAVLPIALAHKFASISLNPGVKILEVFAKNYFNQE</sequence>
<dbReference type="EMBL" id="AYSN01000030">
    <property type="protein sequence ID" value="ETO38641.1"/>
    <property type="molecule type" value="Genomic_DNA"/>
</dbReference>
<comment type="caution">
    <text evidence="1">The sequence shown here is derived from an EMBL/GenBank/DDBJ whole genome shotgun (WGS) entry which is preliminary data.</text>
</comment>
<dbReference type="RefSeq" id="WP_233432522.1">
    <property type="nucleotide sequence ID" value="NZ_AYSN01000030.1"/>
</dbReference>
<gene>
    <name evidence="1" type="ORF">V518_1215</name>
</gene>
<reference evidence="1 2" key="1">
    <citation type="journal article" date="2014" name="Genome Announc.">
        <title>Draft Genome Sequence of an Anaerobic, Thermophilic Bacterium, Thermoanaerobacterium aotearoense SCUT27, Isolated from a Hot Spring in China.</title>
        <authorList>
            <person name="Ai H."/>
            <person name="Zhang J."/>
            <person name="Yang M."/>
            <person name="Yu P."/>
            <person name="Li S."/>
            <person name="Zhu M."/>
            <person name="Dong H."/>
            <person name="Wang S."/>
            <person name="Wang J."/>
        </authorList>
    </citation>
    <scope>NUCLEOTIDE SEQUENCE [LARGE SCALE GENOMIC DNA]</scope>
    <source>
        <strain evidence="1 2">SCUT27</strain>
    </source>
</reference>
<evidence type="ECO:0000313" key="1">
    <source>
        <dbReference type="EMBL" id="ETO38641.1"/>
    </source>
</evidence>
<dbReference type="Proteomes" id="UP000019481">
    <property type="component" value="Unassembled WGS sequence"/>
</dbReference>
<dbReference type="PATRIC" id="fig|1421016.3.peg.1232"/>